<dbReference type="AlphaFoldDB" id="A0A9X0QYI9"/>
<name>A0A9X0QYI9_9PROT</name>
<organism evidence="2 3">
    <name type="scientific">Siccirubricoccus deserti</name>
    <dbReference type="NCBI Taxonomy" id="2013562"/>
    <lineage>
        <taxon>Bacteria</taxon>
        <taxon>Pseudomonadati</taxon>
        <taxon>Pseudomonadota</taxon>
        <taxon>Alphaproteobacteria</taxon>
        <taxon>Acetobacterales</taxon>
        <taxon>Roseomonadaceae</taxon>
        <taxon>Siccirubricoccus</taxon>
    </lineage>
</organism>
<feature type="transmembrane region" description="Helical" evidence="1">
    <location>
        <begin position="20"/>
        <end position="39"/>
    </location>
</feature>
<gene>
    <name evidence="2" type="ORF">H7965_06660</name>
</gene>
<reference evidence="2" key="1">
    <citation type="submission" date="2020-08" db="EMBL/GenBank/DDBJ databases">
        <authorList>
            <person name="Hu Y."/>
            <person name="Nguyen S.V."/>
            <person name="Li F."/>
            <person name="Fanning S."/>
        </authorList>
    </citation>
    <scope>NUCLEOTIDE SEQUENCE</scope>
    <source>
        <strain evidence="2">SYSU D8009</strain>
    </source>
</reference>
<evidence type="ECO:0000313" key="3">
    <source>
        <dbReference type="Proteomes" id="UP000600101"/>
    </source>
</evidence>
<dbReference type="RefSeq" id="WP_186769768.1">
    <property type="nucleotide sequence ID" value="NZ_JACOMF010000005.1"/>
</dbReference>
<accession>A0A9X0QYI9</accession>
<keyword evidence="1" id="KW-0812">Transmembrane</keyword>
<sequence>MRELASPVGADLRKVTLESVLLGIVIIVMLAFRLNAGLFRDLWQDEVIATVNADNPFWRLPAAVIRHDIHPIL</sequence>
<proteinExistence type="predicted"/>
<evidence type="ECO:0000313" key="2">
    <source>
        <dbReference type="EMBL" id="MBC4015002.1"/>
    </source>
</evidence>
<dbReference type="EMBL" id="JACOMF010000005">
    <property type="protein sequence ID" value="MBC4015002.1"/>
    <property type="molecule type" value="Genomic_DNA"/>
</dbReference>
<keyword evidence="1" id="KW-1133">Transmembrane helix</keyword>
<comment type="caution">
    <text evidence="2">The sequence shown here is derived from an EMBL/GenBank/DDBJ whole genome shotgun (WGS) entry which is preliminary data.</text>
</comment>
<evidence type="ECO:0000256" key="1">
    <source>
        <dbReference type="SAM" id="Phobius"/>
    </source>
</evidence>
<keyword evidence="1" id="KW-0472">Membrane</keyword>
<protein>
    <submittedName>
        <fullName evidence="2">Uncharacterized protein</fullName>
    </submittedName>
</protein>
<keyword evidence="3" id="KW-1185">Reference proteome</keyword>
<dbReference type="Proteomes" id="UP000600101">
    <property type="component" value="Unassembled WGS sequence"/>
</dbReference>